<protein>
    <recommendedName>
        <fullName evidence="3">PglD N-terminal domain-containing protein</fullName>
    </recommendedName>
</protein>
<evidence type="ECO:0000313" key="1">
    <source>
        <dbReference type="EMBL" id="MEQ2432331.1"/>
    </source>
</evidence>
<gene>
    <name evidence="1" type="ORF">WMO65_15085</name>
</gene>
<keyword evidence="2" id="KW-1185">Reference proteome</keyword>
<proteinExistence type="predicted"/>
<dbReference type="RefSeq" id="WP_118743715.1">
    <property type="nucleotide sequence ID" value="NZ_JBBMFP010000013.1"/>
</dbReference>
<dbReference type="SUPFAM" id="SSF51161">
    <property type="entry name" value="Trimeric LpxA-like enzymes"/>
    <property type="match status" value="1"/>
</dbReference>
<evidence type="ECO:0008006" key="3">
    <source>
        <dbReference type="Google" id="ProtNLM"/>
    </source>
</evidence>
<reference evidence="1 2" key="1">
    <citation type="submission" date="2024-03" db="EMBL/GenBank/DDBJ databases">
        <title>Human intestinal bacterial collection.</title>
        <authorList>
            <person name="Pauvert C."/>
            <person name="Hitch T.C.A."/>
            <person name="Clavel T."/>
        </authorList>
    </citation>
    <scope>NUCLEOTIDE SEQUENCE [LARGE SCALE GENOMIC DNA]</scope>
    <source>
        <strain evidence="1 2">CLA-SR-H028</strain>
    </source>
</reference>
<dbReference type="Gene3D" id="3.40.50.20">
    <property type="match status" value="1"/>
</dbReference>
<accession>A0ABV1DRE0</accession>
<dbReference type="Gene3D" id="2.160.10.10">
    <property type="entry name" value="Hexapeptide repeat proteins"/>
    <property type="match status" value="1"/>
</dbReference>
<dbReference type="EMBL" id="JBBMFP010000013">
    <property type="protein sequence ID" value="MEQ2432331.1"/>
    <property type="molecule type" value="Genomic_DNA"/>
</dbReference>
<comment type="caution">
    <text evidence="1">The sequence shown here is derived from an EMBL/GenBank/DDBJ whole genome shotgun (WGS) entry which is preliminary data.</text>
</comment>
<name>A0ABV1DRE0_9FIRM</name>
<dbReference type="InterPro" id="IPR011004">
    <property type="entry name" value="Trimer_LpxA-like_sf"/>
</dbReference>
<sequence length="204" mass="22490">MEKNLLIIGAGSLGAIAKEIAEEIAEEMGTFQKIDFLDDDSDLAIGKFSDIERFAGEYRFGVVALEQWELRRKYIMKLEENCYTIPVLVHPRSFVGKYARIQKGTIVEPMATVQSGSFVGSSVVVSSGCIVDANTYVSDFCNLSAGSIIPSGSALMEPMEIPAGEVYRAESQSDIKSTGMPSYKTDDEWVQKYQSDFGTEPTFF</sequence>
<evidence type="ECO:0000313" key="2">
    <source>
        <dbReference type="Proteomes" id="UP001457898"/>
    </source>
</evidence>
<organism evidence="1 2">
    <name type="scientific">Blautia caccae</name>
    <dbReference type="NCBI Taxonomy" id="3133175"/>
    <lineage>
        <taxon>Bacteria</taxon>
        <taxon>Bacillati</taxon>
        <taxon>Bacillota</taxon>
        <taxon>Clostridia</taxon>
        <taxon>Lachnospirales</taxon>
        <taxon>Lachnospiraceae</taxon>
        <taxon>Blautia</taxon>
    </lineage>
</organism>
<dbReference type="Proteomes" id="UP001457898">
    <property type="component" value="Unassembled WGS sequence"/>
</dbReference>